<reference evidence="1 2" key="1">
    <citation type="journal article" date="2021" name="Elife">
        <title>Chloroplast acquisition without the gene transfer in kleptoplastic sea slugs, Plakobranchus ocellatus.</title>
        <authorList>
            <person name="Maeda T."/>
            <person name="Takahashi S."/>
            <person name="Yoshida T."/>
            <person name="Shimamura S."/>
            <person name="Takaki Y."/>
            <person name="Nagai Y."/>
            <person name="Toyoda A."/>
            <person name="Suzuki Y."/>
            <person name="Arimoto A."/>
            <person name="Ishii H."/>
            <person name="Satoh N."/>
            <person name="Nishiyama T."/>
            <person name="Hasebe M."/>
            <person name="Maruyama T."/>
            <person name="Minagawa J."/>
            <person name="Obokata J."/>
            <person name="Shigenobu S."/>
        </authorList>
    </citation>
    <scope>NUCLEOTIDE SEQUENCE [LARGE SCALE GENOMIC DNA]</scope>
</reference>
<dbReference type="AlphaFoldDB" id="A0AAV4BLH9"/>
<protein>
    <submittedName>
        <fullName evidence="1">Uncharacterized protein</fullName>
    </submittedName>
</protein>
<evidence type="ECO:0000313" key="2">
    <source>
        <dbReference type="Proteomes" id="UP000735302"/>
    </source>
</evidence>
<proteinExistence type="predicted"/>
<name>A0AAV4BLH9_9GAST</name>
<comment type="caution">
    <text evidence="1">The sequence shown here is derived from an EMBL/GenBank/DDBJ whole genome shotgun (WGS) entry which is preliminary data.</text>
</comment>
<accession>A0AAV4BLH9</accession>
<dbReference type="Proteomes" id="UP000735302">
    <property type="component" value="Unassembled WGS sequence"/>
</dbReference>
<gene>
    <name evidence="1" type="ORF">PoB_004667200</name>
</gene>
<keyword evidence="2" id="KW-1185">Reference proteome</keyword>
<sequence length="86" mass="9699">MARSSGRPSNSDRVSNYKLFTCQRCLPHRPKTFTMRLSVEFTPPREKFRVWAGEVTPNSPCLEAPPGGSNMEKGIILIEFIFVVLA</sequence>
<evidence type="ECO:0000313" key="1">
    <source>
        <dbReference type="EMBL" id="GFO20167.1"/>
    </source>
</evidence>
<dbReference type="EMBL" id="BLXT01005153">
    <property type="protein sequence ID" value="GFO20167.1"/>
    <property type="molecule type" value="Genomic_DNA"/>
</dbReference>
<organism evidence="1 2">
    <name type="scientific">Plakobranchus ocellatus</name>
    <dbReference type="NCBI Taxonomy" id="259542"/>
    <lineage>
        <taxon>Eukaryota</taxon>
        <taxon>Metazoa</taxon>
        <taxon>Spiralia</taxon>
        <taxon>Lophotrochozoa</taxon>
        <taxon>Mollusca</taxon>
        <taxon>Gastropoda</taxon>
        <taxon>Heterobranchia</taxon>
        <taxon>Euthyneura</taxon>
        <taxon>Panpulmonata</taxon>
        <taxon>Sacoglossa</taxon>
        <taxon>Placobranchoidea</taxon>
        <taxon>Plakobranchidae</taxon>
        <taxon>Plakobranchus</taxon>
    </lineage>
</organism>